<dbReference type="PROSITE" id="PS50835">
    <property type="entry name" value="IG_LIKE"/>
    <property type="match status" value="1"/>
</dbReference>
<name>A0A381FPX0_9FLAO</name>
<dbReference type="InterPro" id="IPR017868">
    <property type="entry name" value="Filamin/ABP280_repeat-like"/>
</dbReference>
<dbReference type="SUPFAM" id="SSF49299">
    <property type="entry name" value="PKD domain"/>
    <property type="match status" value="1"/>
</dbReference>
<dbReference type="InterPro" id="IPR007110">
    <property type="entry name" value="Ig-like_dom"/>
</dbReference>
<dbReference type="SMART" id="SM00089">
    <property type="entry name" value="PKD"/>
    <property type="match status" value="4"/>
</dbReference>
<dbReference type="InterPro" id="IPR049804">
    <property type="entry name" value="Choice_anch_L"/>
</dbReference>
<evidence type="ECO:0000259" key="1">
    <source>
        <dbReference type="PROSITE" id="PS50835"/>
    </source>
</evidence>
<evidence type="ECO:0000313" key="3">
    <source>
        <dbReference type="Proteomes" id="UP000254282"/>
    </source>
</evidence>
<dbReference type="PROSITE" id="PS50194">
    <property type="entry name" value="FILAMIN_REPEAT"/>
    <property type="match status" value="1"/>
</dbReference>
<reference evidence="2 3" key="1">
    <citation type="submission" date="2018-06" db="EMBL/GenBank/DDBJ databases">
        <authorList>
            <consortium name="Pathogen Informatics"/>
            <person name="Doyle S."/>
        </authorList>
    </citation>
    <scope>NUCLEOTIDE SEQUENCE [LARGE SCALE GENOMIC DNA]</scope>
    <source>
        <strain evidence="2 3">NCTC13532</strain>
    </source>
</reference>
<dbReference type="AlphaFoldDB" id="A0A381FPX0"/>
<dbReference type="InterPro" id="IPR022409">
    <property type="entry name" value="PKD/Chitinase_dom"/>
</dbReference>
<dbReference type="EMBL" id="UFVR01000004">
    <property type="protein sequence ID" value="SUX48609.1"/>
    <property type="molecule type" value="Genomic_DNA"/>
</dbReference>
<dbReference type="Pfam" id="PF13585">
    <property type="entry name" value="CHU_C"/>
    <property type="match status" value="1"/>
</dbReference>
<dbReference type="NCBIfam" id="TIGR04131">
    <property type="entry name" value="Bac_Flav_CTERM"/>
    <property type="match status" value="1"/>
</dbReference>
<protein>
    <submittedName>
        <fullName evidence="2">Gliding motility-associated C-terminal domain</fullName>
    </submittedName>
</protein>
<dbReference type="Proteomes" id="UP000254282">
    <property type="component" value="Unassembled WGS sequence"/>
</dbReference>
<dbReference type="STRING" id="254.SAMN05421682_106105"/>
<gene>
    <name evidence="2" type="ORF">NCTC13532_04229</name>
</gene>
<feature type="domain" description="Ig-like" evidence="1">
    <location>
        <begin position="478"/>
        <end position="573"/>
    </location>
</feature>
<dbReference type="RefSeq" id="WP_115621677.1">
    <property type="nucleotide sequence ID" value="NZ_UFVR01000004.1"/>
</dbReference>
<proteinExistence type="predicted"/>
<dbReference type="NCBIfam" id="NF038133">
    <property type="entry name" value="choice_anch_L"/>
    <property type="match status" value="1"/>
</dbReference>
<accession>A0A381FPX0</accession>
<sequence>MLNGRLQYLLLVFMLLGNFTFSQRKISKSTSKPSSLTMKAGVFIDVNAANYVESSYSITQLVTDVLIAGGSSCSTANVSNVVVSPNLLAGDPTRSWGFFNKGTTNFPFSKGIVLTTGHARKSGNTYQIGELSDPLPTQGDIDLAAALGISNTLLKDASYIEFDFVPTATEVKFRYLFASEEYFGDYPCQYTDGFALLLKPNTPGSTYTNLAVLPGGAGPVSVKNIRPATEFDGSTMTCGALNAAYFGGYNTSNIETNFSGRTIPLTANATVVPGQSYHFKMVLADNQDFRYDSGVFLEAGSFDIGVQILGPGGVQLPASINVCDNAPQTFTASTQVPNATYVWYLNNVVIPGATGASYTAIQPGVYKVEVTLPGNSCPGSATVTIVGGTSPTVQNATLTSCYTAGNAIFDLTSAQAAISTTPGANFSYYINQADANAGNANTIAAPTTFSSAGNQTIYVLVKNGFCSKVAQLQLVKAPQITATIATPTALTCTNSQVTLNASASVYPAGSTFAWTTTGGNIVSGGNTLNPIVNTAGTYTLTITNTYQPGNVVCTGTANVTVVGDSAPPTTTLTASKILICAGETVTLTAGGGTTYTWNGLTGTGNTQTVTPATTTTYTVTANGANGCTSTTPATITIEVSQPITVQNATLLKCYQQGNITYDLTSAQPQITTVGTATFAYYLLQADANAGNANTIAAPTTFQSVGNQTIYVLVKNGGCSYVVTLQLQTTAVTNLTIAAPQTITCTVPQITLNATASTVPAGSTILWTTAGGNIVSGANTLNPVVNAGGAYTLTVTNITQPGNLTCTFTATVNVIEDKVLPVVTLTSSVAQICPGESVTLTAAGGVTYTWANLTGTGNTQVVSPATTTVYSVTATGANGCVSAAPATITIIVGPPTAFIAASKAKICAGESVTLTASGGFTYNWTGLTGNGNTQVVTPTVTTTYEVFALGGNGCVSTIPAKITIEVVPAIVSALADVYVCAGDPATLDAGAGPNYTYLWSTGATTQTITTNVPGSYSVEISNGVCSKLFTAQIINPDLPQFTNVVYDKEMLTISATNPTGGVLEYSIDGGVNWQVSNIFYNVLRNANYKLMVRTQGAKCGNSLEFFTFVLSNAITPNNDGVNDYIDFKGISNYKNFAASIFDRYGAELFKADNKSNTMWNGSLKGINLPTATYWYRVQWENPASKKLELKSGWILLKNRD</sequence>
<evidence type="ECO:0000313" key="2">
    <source>
        <dbReference type="EMBL" id="SUX48609.1"/>
    </source>
</evidence>
<dbReference type="InterPro" id="IPR035986">
    <property type="entry name" value="PKD_dom_sf"/>
</dbReference>
<organism evidence="2 3">
    <name type="scientific">Chryseobacterium indoltheticum</name>
    <dbReference type="NCBI Taxonomy" id="254"/>
    <lineage>
        <taxon>Bacteria</taxon>
        <taxon>Pseudomonadati</taxon>
        <taxon>Bacteroidota</taxon>
        <taxon>Flavobacteriia</taxon>
        <taxon>Flavobacteriales</taxon>
        <taxon>Weeksellaceae</taxon>
        <taxon>Chryseobacterium group</taxon>
        <taxon>Chryseobacterium</taxon>
    </lineage>
</organism>
<dbReference type="InterPro" id="IPR026341">
    <property type="entry name" value="T9SS_type_B"/>
</dbReference>